<keyword evidence="5" id="KW-1185">Reference proteome</keyword>
<gene>
    <name evidence="4" type="primary">phnA</name>
    <name evidence="4" type="ordered locus">ACL_0423</name>
</gene>
<name>A9NFB4_ACHLI</name>
<evidence type="ECO:0000259" key="2">
    <source>
        <dbReference type="Pfam" id="PF03831"/>
    </source>
</evidence>
<dbReference type="eggNOG" id="COG2824">
    <property type="taxonomic scope" value="Bacteria"/>
</dbReference>
<feature type="domain" description="Protein YjdM C-terminal" evidence="2">
    <location>
        <begin position="53"/>
        <end position="123"/>
    </location>
</feature>
<dbReference type="InterPro" id="IPR013987">
    <property type="entry name" value="YjdM_N"/>
</dbReference>
<dbReference type="Pfam" id="PF08274">
    <property type="entry name" value="Zn_Ribbon_YjdM"/>
    <property type="match status" value="1"/>
</dbReference>
<dbReference type="InterPro" id="IPR004624">
    <property type="entry name" value="YjdM"/>
</dbReference>
<reference evidence="4 5" key="1">
    <citation type="journal article" date="2011" name="J. Bacteriol.">
        <title>Complete genome and proteome of Acholeplasma laidlawii.</title>
        <authorList>
            <person name="Lazarev V.N."/>
            <person name="Levitskii S.A."/>
            <person name="Basovskii Y.I."/>
            <person name="Chukin M.M."/>
            <person name="Akopian T.A."/>
            <person name="Vereshchagin V.V."/>
            <person name="Kostrjukova E.S."/>
            <person name="Kovaleva G.Y."/>
            <person name="Kazanov M.D."/>
            <person name="Malko D.B."/>
            <person name="Vitreschak A.G."/>
            <person name="Sernova N.V."/>
            <person name="Gelfand M.S."/>
            <person name="Demina I.A."/>
            <person name="Serebryakova M.V."/>
            <person name="Galyamina M.A."/>
            <person name="Vtyurin N.N."/>
            <person name="Rogov S.I."/>
            <person name="Alexeev D.G."/>
            <person name="Ladygina V.G."/>
            <person name="Govorun V.M."/>
        </authorList>
    </citation>
    <scope>NUCLEOTIDE SEQUENCE [LARGE SCALE GENOMIC DNA]</scope>
    <source>
        <strain evidence="4 5">PG-8A</strain>
    </source>
</reference>
<dbReference type="AlphaFoldDB" id="A9NFB4"/>
<dbReference type="SUPFAM" id="SSF57783">
    <property type="entry name" value="Zinc beta-ribbon"/>
    <property type="match status" value="1"/>
</dbReference>
<accession>A9NFB4</accession>
<feature type="domain" description="Protein YjdM N-terminal" evidence="3">
    <location>
        <begin position="16"/>
        <end position="40"/>
    </location>
</feature>
<evidence type="ECO:0000313" key="4">
    <source>
        <dbReference type="EMBL" id="ABX81044.1"/>
    </source>
</evidence>
<dbReference type="EMBL" id="CP000896">
    <property type="protein sequence ID" value="ABX81044.1"/>
    <property type="molecule type" value="Genomic_DNA"/>
</dbReference>
<dbReference type="PANTHER" id="PTHR30305">
    <property type="entry name" value="PROTEIN YJDM-RELATED"/>
    <property type="match status" value="1"/>
</dbReference>
<evidence type="ECO:0000256" key="1">
    <source>
        <dbReference type="ARBA" id="ARBA00009248"/>
    </source>
</evidence>
<proteinExistence type="inferred from homology"/>
<dbReference type="SUPFAM" id="SSF82057">
    <property type="entry name" value="Prokaryotic SH3-related domain"/>
    <property type="match status" value="1"/>
</dbReference>
<dbReference type="Gene3D" id="2.20.25.10">
    <property type="match status" value="1"/>
</dbReference>
<dbReference type="HOGENOM" id="CLU_134486_0_1_14"/>
<sequence>MNEHNDYKVGVVYMSCPSCGFEYTYEDNGMMVCSACQYSWDPAQLESENKFTVKDANNNILVDGDDVIVIKDLKVKGSSSVIKQGTKVTGIRLIEDAKDGHDIDCKIKDFGQMKLKSDFVKKAN</sequence>
<dbReference type="KEGG" id="acl:ACL_0423"/>
<protein>
    <submittedName>
        <fullName evidence="4">Uncharacterized Zn-ribbon-containing protein</fullName>
    </submittedName>
</protein>
<dbReference type="InterPro" id="IPR013988">
    <property type="entry name" value="YjdM_C"/>
</dbReference>
<dbReference type="Gene3D" id="2.30.30.40">
    <property type="entry name" value="SH3 Domains"/>
    <property type="match status" value="1"/>
</dbReference>
<evidence type="ECO:0000313" key="5">
    <source>
        <dbReference type="Proteomes" id="UP000008558"/>
    </source>
</evidence>
<dbReference type="Proteomes" id="UP000008558">
    <property type="component" value="Chromosome"/>
</dbReference>
<dbReference type="PANTHER" id="PTHR30305:SF3">
    <property type="entry name" value="PROTEIN YJDM"/>
    <property type="match status" value="1"/>
</dbReference>
<dbReference type="STRING" id="441768.ACL_0423"/>
<comment type="similarity">
    <text evidence="1">Belongs to the YjdM family.</text>
</comment>
<dbReference type="Pfam" id="PF03831">
    <property type="entry name" value="YjdM"/>
    <property type="match status" value="1"/>
</dbReference>
<dbReference type="NCBIfam" id="TIGR00686">
    <property type="entry name" value="phnA"/>
    <property type="match status" value="1"/>
</dbReference>
<evidence type="ECO:0000259" key="3">
    <source>
        <dbReference type="Pfam" id="PF08274"/>
    </source>
</evidence>
<organism evidence="4 5">
    <name type="scientific">Acholeplasma laidlawii (strain PG-8A)</name>
    <dbReference type="NCBI Taxonomy" id="441768"/>
    <lineage>
        <taxon>Bacteria</taxon>
        <taxon>Bacillati</taxon>
        <taxon>Mycoplasmatota</taxon>
        <taxon>Mollicutes</taxon>
        <taxon>Acholeplasmatales</taxon>
        <taxon>Acholeplasmataceae</taxon>
        <taxon>Acholeplasma</taxon>
    </lineage>
</organism>